<evidence type="ECO:0000313" key="1">
    <source>
        <dbReference type="EMBL" id="MBE1161106.1"/>
    </source>
</evidence>
<accession>A0ABR9GAP8</accession>
<keyword evidence="2" id="KW-1185">Reference proteome</keyword>
<comment type="caution">
    <text evidence="1">The sequence shown here is derived from an EMBL/GenBank/DDBJ whole genome shotgun (WGS) entry which is preliminary data.</text>
</comment>
<dbReference type="EMBL" id="JACZZA010000006">
    <property type="protein sequence ID" value="MBE1161106.1"/>
    <property type="molecule type" value="Genomic_DNA"/>
</dbReference>
<evidence type="ECO:0000313" key="2">
    <source>
        <dbReference type="Proteomes" id="UP000651010"/>
    </source>
</evidence>
<name>A0ABR9GAP8_9GAMM</name>
<reference evidence="1 2" key="1">
    <citation type="submission" date="2020-09" db="EMBL/GenBank/DDBJ databases">
        <title>Dyella sp. 7MK23 isolated from forest soil.</title>
        <authorList>
            <person name="Fu J."/>
        </authorList>
    </citation>
    <scope>NUCLEOTIDE SEQUENCE [LARGE SCALE GENOMIC DNA]</scope>
    <source>
        <strain evidence="1 2">7MK23</strain>
    </source>
</reference>
<organism evidence="1 2">
    <name type="scientific">Dyella acidiphila</name>
    <dbReference type="NCBI Taxonomy" id="2775866"/>
    <lineage>
        <taxon>Bacteria</taxon>
        <taxon>Pseudomonadati</taxon>
        <taxon>Pseudomonadota</taxon>
        <taxon>Gammaproteobacteria</taxon>
        <taxon>Lysobacterales</taxon>
        <taxon>Rhodanobacteraceae</taxon>
        <taxon>Dyella</taxon>
    </lineage>
</organism>
<proteinExistence type="predicted"/>
<protein>
    <submittedName>
        <fullName evidence="1">Uncharacterized protein</fullName>
    </submittedName>
</protein>
<gene>
    <name evidence="1" type="ORF">IGX34_11965</name>
</gene>
<dbReference type="Proteomes" id="UP000651010">
    <property type="component" value="Unassembled WGS sequence"/>
</dbReference>
<sequence length="143" mass="15862">MRLPNLLKFWAPLRIDYRSYSWEQAKARSYQVTSRTVGTSAITSTTAGKLCLLWGDSPQDPAQFKDWAAVGNNAEDEDLLQLWEHVRRYMEEGGPAIHAGDSLRNGVYDSKWNAPRPDFPSDVIAAAGGAPLSDTEIHALTRG</sequence>